<feature type="compositionally biased region" description="Polar residues" evidence="1">
    <location>
        <begin position="47"/>
        <end position="61"/>
    </location>
</feature>
<dbReference type="AlphaFoldDB" id="A0A9P3LLG3"/>
<organism evidence="2 3">
    <name type="scientific">Phanerochaete sordida</name>
    <dbReference type="NCBI Taxonomy" id="48140"/>
    <lineage>
        <taxon>Eukaryota</taxon>
        <taxon>Fungi</taxon>
        <taxon>Dikarya</taxon>
        <taxon>Basidiomycota</taxon>
        <taxon>Agaricomycotina</taxon>
        <taxon>Agaricomycetes</taxon>
        <taxon>Polyporales</taxon>
        <taxon>Phanerochaetaceae</taxon>
        <taxon>Phanerochaete</taxon>
    </lineage>
</organism>
<proteinExistence type="predicted"/>
<sequence>MQRDVDPEAPRPAKRPRMTLPDGFQVSKSSAPKTQQRHEEFPRFSGAETQQRSSGGRTTPSAGYKARARSAFLQPGTDASSTSRKTKLKALKPPVFSAPGPSTRAASSSSELKVLKAPDLSSISTPSSSKLRPITATIPLPPASSSKSTSHAPVRSILNRTFILPQRAGTPTASHLKPLPPPPPHPKQRLGGKPATKSILGTRIALATDIHTDEGSAQLLSIFLRQHGTGYVSPYDRELSRGVEQSPEKRSKAKNAKYLRGGLAEAANRELTALRTNHMLWEADFARMQKKGQVAKPEVHLRITSVVSSSMHASKNAAPNLVLVRGTVLASDSLEIRRGDITALFRLSEVHVAPGKLSLAEGRDVHIWRPWTHITKPGQEGANGTLVWCFSRFQVFEPKKRVLEPFPMLPSQ</sequence>
<dbReference type="Proteomes" id="UP000703269">
    <property type="component" value="Unassembled WGS sequence"/>
</dbReference>
<name>A0A9P3LLG3_9APHY</name>
<keyword evidence="3" id="KW-1185">Reference proteome</keyword>
<feature type="compositionally biased region" description="Basic and acidic residues" evidence="1">
    <location>
        <begin position="1"/>
        <end position="11"/>
    </location>
</feature>
<evidence type="ECO:0000313" key="3">
    <source>
        <dbReference type="Proteomes" id="UP000703269"/>
    </source>
</evidence>
<reference evidence="2 3" key="1">
    <citation type="submission" date="2021-08" db="EMBL/GenBank/DDBJ databases">
        <title>Draft Genome Sequence of Phanerochaete sordida strain YK-624.</title>
        <authorList>
            <person name="Mori T."/>
            <person name="Dohra H."/>
            <person name="Suzuki T."/>
            <person name="Kawagishi H."/>
            <person name="Hirai H."/>
        </authorList>
    </citation>
    <scope>NUCLEOTIDE SEQUENCE [LARGE SCALE GENOMIC DNA]</scope>
    <source>
        <strain evidence="2 3">YK-624</strain>
    </source>
</reference>
<feature type="region of interest" description="Disordered" evidence="1">
    <location>
        <begin position="1"/>
        <end position="110"/>
    </location>
</feature>
<dbReference type="EMBL" id="BPQB01000107">
    <property type="protein sequence ID" value="GJE99370.1"/>
    <property type="molecule type" value="Genomic_DNA"/>
</dbReference>
<accession>A0A9P3LLG3</accession>
<feature type="region of interest" description="Disordered" evidence="1">
    <location>
        <begin position="170"/>
        <end position="194"/>
    </location>
</feature>
<comment type="caution">
    <text evidence="2">The sequence shown here is derived from an EMBL/GenBank/DDBJ whole genome shotgun (WGS) entry which is preliminary data.</text>
</comment>
<evidence type="ECO:0000256" key="1">
    <source>
        <dbReference type="SAM" id="MobiDB-lite"/>
    </source>
</evidence>
<protein>
    <submittedName>
        <fullName evidence="2">Uncharacterized protein</fullName>
    </submittedName>
</protein>
<dbReference type="OrthoDB" id="3215163at2759"/>
<evidence type="ECO:0000313" key="2">
    <source>
        <dbReference type="EMBL" id="GJE99370.1"/>
    </source>
</evidence>
<gene>
    <name evidence="2" type="ORF">PsYK624_156240</name>
</gene>